<dbReference type="InterPro" id="IPR036390">
    <property type="entry name" value="WH_DNA-bd_sf"/>
</dbReference>
<keyword evidence="2" id="KW-0805">Transcription regulation</keyword>
<dbReference type="InterPro" id="IPR036388">
    <property type="entry name" value="WH-like_DNA-bd_sf"/>
</dbReference>
<keyword evidence="4" id="KW-0804">Transcription</keyword>
<dbReference type="PANTHER" id="PTHR30118">
    <property type="entry name" value="HTH-TYPE TRANSCRIPTIONAL REGULATOR LEUO-RELATED"/>
    <property type="match status" value="1"/>
</dbReference>
<protein>
    <submittedName>
        <fullName evidence="6">LysR family transcriptional regulator</fullName>
    </submittedName>
</protein>
<dbReference type="RefSeq" id="WP_212686120.1">
    <property type="nucleotide sequence ID" value="NZ_JAGSPN010000001.1"/>
</dbReference>
<dbReference type="PRINTS" id="PR00039">
    <property type="entry name" value="HTHLYSR"/>
</dbReference>
<dbReference type="Pfam" id="PF00126">
    <property type="entry name" value="HTH_1"/>
    <property type="match status" value="1"/>
</dbReference>
<evidence type="ECO:0000259" key="5">
    <source>
        <dbReference type="PROSITE" id="PS50931"/>
    </source>
</evidence>
<evidence type="ECO:0000256" key="4">
    <source>
        <dbReference type="ARBA" id="ARBA00023163"/>
    </source>
</evidence>
<comment type="caution">
    <text evidence="6">The sequence shown here is derived from an EMBL/GenBank/DDBJ whole genome shotgun (WGS) entry which is preliminary data.</text>
</comment>
<dbReference type="GO" id="GO:0003700">
    <property type="term" value="F:DNA-binding transcription factor activity"/>
    <property type="evidence" value="ECO:0007669"/>
    <property type="project" value="InterPro"/>
</dbReference>
<dbReference type="PROSITE" id="PS50931">
    <property type="entry name" value="HTH_LYSR"/>
    <property type="match status" value="1"/>
</dbReference>
<dbReference type="AlphaFoldDB" id="A0A941DIQ3"/>
<gene>
    <name evidence="6" type="ORF">KDM89_01155</name>
</gene>
<dbReference type="PANTHER" id="PTHR30118:SF15">
    <property type="entry name" value="TRANSCRIPTIONAL REGULATORY PROTEIN"/>
    <property type="match status" value="1"/>
</dbReference>
<proteinExistence type="inferred from homology"/>
<dbReference type="GO" id="GO:0003677">
    <property type="term" value="F:DNA binding"/>
    <property type="evidence" value="ECO:0007669"/>
    <property type="project" value="UniProtKB-KW"/>
</dbReference>
<keyword evidence="3" id="KW-0238">DNA-binding</keyword>
<name>A0A941DIQ3_9BURK</name>
<reference evidence="6" key="1">
    <citation type="submission" date="2021-04" db="EMBL/GenBank/DDBJ databases">
        <title>novel species isolated from subtropical streams in China.</title>
        <authorList>
            <person name="Lu H."/>
        </authorList>
    </citation>
    <scope>NUCLEOTIDE SEQUENCE</scope>
    <source>
        <strain evidence="6">LFS511W</strain>
    </source>
</reference>
<dbReference type="CDD" id="cd08459">
    <property type="entry name" value="PBP2_DntR_NahR_LinR_like"/>
    <property type="match status" value="1"/>
</dbReference>
<evidence type="ECO:0000256" key="3">
    <source>
        <dbReference type="ARBA" id="ARBA00023125"/>
    </source>
</evidence>
<sequence length="302" mass="33590">MIEAKDTDLNLLVVFQAVYQERQISLAARRLGLSQPAISNALARLRRTLNDPLFVRTAAGMQPTPRAELFADSVGPALQQITAALNQQGGFDPSGGMRRFTLAMSDVGEVYFMPVLAARLPALAPGVQISTVRANTVDLKTEMESGRIDLALGAFDQLSDAWFQKRIFRQSYVCMMRSEHPLAGAELTPAAFRNARHLIVNAREEPYLRINQALEKAGVSIAAQLQVPHYVAVPYIVAQSDLLVTVPQKLAERAAAPFGLCYRKPPVQLPDLSSYLFWHRRYQSDPGNQWLRQLIVETFTEL</sequence>
<feature type="domain" description="HTH lysR-type" evidence="5">
    <location>
        <begin position="7"/>
        <end position="64"/>
    </location>
</feature>
<dbReference type="InterPro" id="IPR005119">
    <property type="entry name" value="LysR_subst-bd"/>
</dbReference>
<dbReference type="Proteomes" id="UP000680067">
    <property type="component" value="Unassembled WGS sequence"/>
</dbReference>
<keyword evidence="7" id="KW-1185">Reference proteome</keyword>
<dbReference type="SUPFAM" id="SSF53850">
    <property type="entry name" value="Periplasmic binding protein-like II"/>
    <property type="match status" value="1"/>
</dbReference>
<dbReference type="SUPFAM" id="SSF46785">
    <property type="entry name" value="Winged helix' DNA-binding domain"/>
    <property type="match status" value="1"/>
</dbReference>
<dbReference type="Gene3D" id="3.40.190.10">
    <property type="entry name" value="Periplasmic binding protein-like II"/>
    <property type="match status" value="2"/>
</dbReference>
<dbReference type="InterPro" id="IPR050389">
    <property type="entry name" value="LysR-type_TF"/>
</dbReference>
<dbReference type="Pfam" id="PF03466">
    <property type="entry name" value="LysR_substrate"/>
    <property type="match status" value="1"/>
</dbReference>
<evidence type="ECO:0000313" key="6">
    <source>
        <dbReference type="EMBL" id="MBR7780735.1"/>
    </source>
</evidence>
<dbReference type="InterPro" id="IPR000847">
    <property type="entry name" value="LysR_HTH_N"/>
</dbReference>
<evidence type="ECO:0000256" key="2">
    <source>
        <dbReference type="ARBA" id="ARBA00023015"/>
    </source>
</evidence>
<accession>A0A941DIQ3</accession>
<dbReference type="Gene3D" id="1.10.10.10">
    <property type="entry name" value="Winged helix-like DNA-binding domain superfamily/Winged helix DNA-binding domain"/>
    <property type="match status" value="1"/>
</dbReference>
<evidence type="ECO:0000313" key="7">
    <source>
        <dbReference type="Proteomes" id="UP000680067"/>
    </source>
</evidence>
<comment type="similarity">
    <text evidence="1">Belongs to the LysR transcriptional regulatory family.</text>
</comment>
<dbReference type="EMBL" id="JAGSPN010000001">
    <property type="protein sequence ID" value="MBR7780735.1"/>
    <property type="molecule type" value="Genomic_DNA"/>
</dbReference>
<organism evidence="6 7">
    <name type="scientific">Undibacterium luofuense</name>
    <dbReference type="NCBI Taxonomy" id="2828733"/>
    <lineage>
        <taxon>Bacteria</taxon>
        <taxon>Pseudomonadati</taxon>
        <taxon>Pseudomonadota</taxon>
        <taxon>Betaproteobacteria</taxon>
        <taxon>Burkholderiales</taxon>
        <taxon>Oxalobacteraceae</taxon>
        <taxon>Undibacterium</taxon>
    </lineage>
</organism>
<evidence type="ECO:0000256" key="1">
    <source>
        <dbReference type="ARBA" id="ARBA00009437"/>
    </source>
</evidence>